<dbReference type="Gene3D" id="3.40.1010.10">
    <property type="entry name" value="Cobalt-precorrin-4 Transmethylase, Domain 1"/>
    <property type="match status" value="1"/>
</dbReference>
<dbReference type="Gene3D" id="3.30.950.10">
    <property type="entry name" value="Methyltransferase, Cobalt-precorrin-4 Transmethylase, Domain 2"/>
    <property type="match status" value="1"/>
</dbReference>
<dbReference type="PANTHER" id="PTHR10882:SF0">
    <property type="entry name" value="DIPHTHINE METHYL ESTER SYNTHASE"/>
    <property type="match status" value="1"/>
</dbReference>
<comment type="similarity">
    <text evidence="2 6">Belongs to the diphthine synthase family.</text>
</comment>
<dbReference type="GO" id="GO:0004164">
    <property type="term" value="F:diphthine synthase activity"/>
    <property type="evidence" value="ECO:0007669"/>
    <property type="project" value="UniProtKB-UniRule"/>
</dbReference>
<evidence type="ECO:0000313" key="9">
    <source>
        <dbReference type="EMBL" id="HIJ99548.1"/>
    </source>
</evidence>
<comment type="pathway">
    <text evidence="1 6">Protein modification; peptidyl-diphthamide biosynthesis.</text>
</comment>
<dbReference type="InterPro" id="IPR014777">
    <property type="entry name" value="4pyrrole_Mease_sub1"/>
</dbReference>
<comment type="subunit">
    <text evidence="6">Homodimer.</text>
</comment>
<dbReference type="HAMAP" id="MF_01084">
    <property type="entry name" value="Diphthine_synth"/>
    <property type="match status" value="1"/>
</dbReference>
<feature type="binding site" evidence="6 7">
    <location>
        <position position="226"/>
    </location>
    <ligand>
        <name>S-adenosyl-L-methionine</name>
        <dbReference type="ChEBI" id="CHEBI:59789"/>
    </ligand>
</feature>
<dbReference type="AlphaFoldDB" id="A0A832ULT2"/>
<name>A0A832ULT2_9ARCH</name>
<feature type="binding site" evidence="6 7">
    <location>
        <begin position="112"/>
        <end position="113"/>
    </location>
    <ligand>
        <name>S-adenosyl-L-methionine</name>
        <dbReference type="ChEBI" id="CHEBI:59789"/>
    </ligand>
</feature>
<gene>
    <name evidence="9" type="primary">dph5</name>
    <name evidence="6" type="synonym">dphB</name>
    <name evidence="9" type="ORF">H1011_01835</name>
</gene>
<dbReference type="EMBL" id="DVAD01000011">
    <property type="protein sequence ID" value="HIJ99548.1"/>
    <property type="molecule type" value="Genomic_DNA"/>
</dbReference>
<evidence type="ECO:0000313" key="10">
    <source>
        <dbReference type="Proteomes" id="UP000604391"/>
    </source>
</evidence>
<comment type="function">
    <text evidence="6">S-adenosyl-L-methionine-dependent methyltransferase that catalyzes the trimethylation of the amino group of the modified target histidine residue in translation elongation factor 2 (EF-2), to form an intermediate called diphthine. The three successive methylation reactions represent the second step of diphthamide biosynthesis.</text>
</comment>
<dbReference type="CDD" id="cd11647">
    <property type="entry name" value="DHP5_DphB"/>
    <property type="match status" value="1"/>
</dbReference>
<feature type="binding site" evidence="6 7">
    <location>
        <position position="84"/>
    </location>
    <ligand>
        <name>S-adenosyl-L-methionine</name>
        <dbReference type="ChEBI" id="CHEBI:59789"/>
    </ligand>
</feature>
<dbReference type="Proteomes" id="UP000604391">
    <property type="component" value="Unassembled WGS sequence"/>
</dbReference>
<evidence type="ECO:0000256" key="5">
    <source>
        <dbReference type="ARBA" id="ARBA00022691"/>
    </source>
</evidence>
<dbReference type="InterPro" id="IPR000878">
    <property type="entry name" value="4pyrrol_Mease"/>
</dbReference>
<keyword evidence="3 6" id="KW-0489">Methyltransferase</keyword>
<feature type="binding site" evidence="6 7">
    <location>
        <position position="87"/>
    </location>
    <ligand>
        <name>S-adenosyl-L-methionine</name>
        <dbReference type="ChEBI" id="CHEBI:59789"/>
    </ligand>
</feature>
<feature type="domain" description="Tetrapyrrole methylase" evidence="8">
    <location>
        <begin position="2"/>
        <end position="216"/>
    </location>
</feature>
<dbReference type="PIRSF" id="PIRSF036432">
    <property type="entry name" value="Diphthine_synth"/>
    <property type="match status" value="1"/>
</dbReference>
<accession>A0A832ULT2</accession>
<feature type="binding site" evidence="6 7">
    <location>
        <position position="160"/>
    </location>
    <ligand>
        <name>S-adenosyl-L-methionine</name>
        <dbReference type="ChEBI" id="CHEBI:59789"/>
    </ligand>
</feature>
<dbReference type="InterPro" id="IPR035996">
    <property type="entry name" value="4pyrrol_Methylase_sf"/>
</dbReference>
<feature type="binding site" evidence="6 7">
    <location>
        <position position="9"/>
    </location>
    <ligand>
        <name>S-adenosyl-L-methionine</name>
        <dbReference type="ChEBI" id="CHEBI:59789"/>
    </ligand>
</feature>
<dbReference type="InterPro" id="IPR004551">
    <property type="entry name" value="Dphthn_synthase"/>
</dbReference>
<dbReference type="Pfam" id="PF00590">
    <property type="entry name" value="TP_methylase"/>
    <property type="match status" value="1"/>
</dbReference>
<dbReference type="UniPathway" id="UPA00559"/>
<dbReference type="InterPro" id="IPR014776">
    <property type="entry name" value="4pyrrole_Mease_sub2"/>
</dbReference>
<comment type="caution">
    <text evidence="9">The sequence shown here is derived from an EMBL/GenBank/DDBJ whole genome shotgun (WGS) entry which is preliminary data.</text>
</comment>
<evidence type="ECO:0000256" key="3">
    <source>
        <dbReference type="ARBA" id="ARBA00022603"/>
    </source>
</evidence>
<dbReference type="GO" id="GO:0032259">
    <property type="term" value="P:methylation"/>
    <property type="evidence" value="ECO:0007669"/>
    <property type="project" value="UniProtKB-KW"/>
</dbReference>
<evidence type="ECO:0000259" key="8">
    <source>
        <dbReference type="Pfam" id="PF00590"/>
    </source>
</evidence>
<reference evidence="9 10" key="1">
    <citation type="journal article" name="Nat. Commun.">
        <title>Undinarchaeota illuminate DPANN phylogeny and the impact of gene transfer on archaeal evolution.</title>
        <authorList>
            <person name="Dombrowski N."/>
            <person name="Williams T.A."/>
            <person name="Sun J."/>
            <person name="Woodcroft B.J."/>
            <person name="Lee J.H."/>
            <person name="Minh B.Q."/>
            <person name="Rinke C."/>
            <person name="Spang A."/>
        </authorList>
    </citation>
    <scope>NUCLEOTIDE SEQUENCE [LARGE SCALE GENOMIC DNA]</scope>
    <source>
        <strain evidence="9">MAG_bin17</strain>
    </source>
</reference>
<keyword evidence="4 6" id="KW-0808">Transferase</keyword>
<keyword evidence="5 6" id="KW-0949">S-adenosyl-L-methionine</keyword>
<dbReference type="EC" id="2.1.1.98" evidence="6"/>
<protein>
    <recommendedName>
        <fullName evidence="6">Diphthine synthase</fullName>
        <ecNumber evidence="6">2.1.1.98</ecNumber>
    </recommendedName>
    <alternativeName>
        <fullName evidence="6">Diphthamide biosynthesis methyltransferase</fullName>
    </alternativeName>
</protein>
<evidence type="ECO:0000256" key="7">
    <source>
        <dbReference type="PIRSR" id="PIRSR036432-1"/>
    </source>
</evidence>
<evidence type="ECO:0000256" key="4">
    <source>
        <dbReference type="ARBA" id="ARBA00022679"/>
    </source>
</evidence>
<evidence type="ECO:0000256" key="2">
    <source>
        <dbReference type="ARBA" id="ARBA00006729"/>
    </source>
</evidence>
<evidence type="ECO:0000256" key="6">
    <source>
        <dbReference type="HAMAP-Rule" id="MF_01084"/>
    </source>
</evidence>
<dbReference type="NCBIfam" id="TIGR00522">
    <property type="entry name" value="dph5"/>
    <property type="match status" value="1"/>
</dbReference>
<feature type="binding site" evidence="6 7">
    <location>
        <position position="201"/>
    </location>
    <ligand>
        <name>S-adenosyl-L-methionine</name>
        <dbReference type="ChEBI" id="CHEBI:59789"/>
    </ligand>
</feature>
<sequence>MIKIIGIGLWDERSMTIKAQEEAADCDIIYAEFYTSKMFGSTLKKLEKKIGKEIQELSREEVESGKEILKKAKKQKVGLLVGGDAMTATTHAQLILDAAKAGVESKIIHGVSIFSAAAGLSGLQSYKFGKTVSIPFEDLESPYNVIEENQSIGAHTLCLLDIRDGKFMTVNEAIRKLLKIEKAREENVFMKDSLAVGIARAGSPKPVVKAGTAEELLKKNFGEPLHVLIIPGKLHFAEEGALELLKK</sequence>
<dbReference type="PANTHER" id="PTHR10882">
    <property type="entry name" value="DIPHTHINE SYNTHASE"/>
    <property type="match status" value="1"/>
</dbReference>
<evidence type="ECO:0000256" key="1">
    <source>
        <dbReference type="ARBA" id="ARBA00005156"/>
    </source>
</evidence>
<dbReference type="SUPFAM" id="SSF53790">
    <property type="entry name" value="Tetrapyrrole methylase"/>
    <property type="match status" value="1"/>
</dbReference>
<dbReference type="GO" id="GO:0017183">
    <property type="term" value="P:protein histidyl modification to diphthamide"/>
    <property type="evidence" value="ECO:0007669"/>
    <property type="project" value="UniProtKB-UniRule"/>
</dbReference>
<organism evidence="9 10">
    <name type="scientific">Candidatus Undinarchaeum marinum</name>
    <dbReference type="NCBI Taxonomy" id="2756141"/>
    <lineage>
        <taxon>Archaea</taxon>
        <taxon>Candidatus Undinarchaeota</taxon>
        <taxon>Candidatus Undinarchaeia</taxon>
        <taxon>Candidatus Undinarchaeales</taxon>
        <taxon>Candidatus Undinarchaeaceae</taxon>
        <taxon>Candidatus Undinarchaeum</taxon>
    </lineage>
</organism>
<comment type="catalytic activity">
    <reaction evidence="6">
        <text>2-[(3S)-amino-3-carboxypropyl]-L-histidyl-[translation elongation factor 2] + 3 S-adenosyl-L-methionine = diphthine-[translation elongation factor 2] + 3 S-adenosyl-L-homocysteine + 3 H(+)</text>
        <dbReference type="Rhea" id="RHEA:36415"/>
        <dbReference type="Rhea" id="RHEA-COMP:9749"/>
        <dbReference type="Rhea" id="RHEA-COMP:10172"/>
        <dbReference type="ChEBI" id="CHEBI:15378"/>
        <dbReference type="ChEBI" id="CHEBI:57856"/>
        <dbReference type="ChEBI" id="CHEBI:59789"/>
        <dbReference type="ChEBI" id="CHEBI:73995"/>
        <dbReference type="ChEBI" id="CHEBI:82696"/>
        <dbReference type="EC" id="2.1.1.98"/>
    </reaction>
</comment>
<keyword evidence="10" id="KW-1185">Reference proteome</keyword>
<proteinExistence type="inferred from homology"/>